<reference evidence="1 2" key="1">
    <citation type="submission" date="2008-01" db="EMBL/GenBank/DDBJ databases">
        <authorList>
            <person name="Wagner-Dobler I."/>
            <person name="Ferriera S."/>
            <person name="Johnson J."/>
            <person name="Kravitz S."/>
            <person name="Beeson K."/>
            <person name="Sutton G."/>
            <person name="Rogers Y.-H."/>
            <person name="Friedman R."/>
            <person name="Frazier M."/>
            <person name="Venter J.C."/>
        </authorList>
    </citation>
    <scope>NUCLEOTIDE SEQUENCE [LARGE SCALE GENOMIC DNA]</scope>
    <source>
        <strain evidence="2">DSM 17067 / NCIMB 14079 / DFL-11</strain>
    </source>
</reference>
<name>A0A5E8H6H5_ROSAD</name>
<reference evidence="1 2" key="2">
    <citation type="submission" date="2013-04" db="EMBL/GenBank/DDBJ databases">
        <authorList>
            <person name="Fiebig A."/>
            <person name="Pradella S."/>
            <person name="Wagner-Doebler I."/>
        </authorList>
    </citation>
    <scope>NUCLEOTIDE SEQUENCE [LARGE SCALE GENOMIC DNA]</scope>
    <source>
        <strain evidence="2">DSM 17067 / NCIMB 14079 / DFL-11</strain>
    </source>
</reference>
<dbReference type="EMBL" id="ACCU02000002">
    <property type="protein sequence ID" value="EEE47590.2"/>
    <property type="molecule type" value="Genomic_DNA"/>
</dbReference>
<organism evidence="1 2">
    <name type="scientific">Roseibium alexandrii (strain DSM 17067 / NCIMB 14079 / DFL-11)</name>
    <name type="common">Labrenzia alexandrii</name>
    <dbReference type="NCBI Taxonomy" id="244592"/>
    <lineage>
        <taxon>Bacteria</taxon>
        <taxon>Pseudomonadati</taxon>
        <taxon>Pseudomonadota</taxon>
        <taxon>Alphaproteobacteria</taxon>
        <taxon>Hyphomicrobiales</taxon>
        <taxon>Stappiaceae</taxon>
        <taxon>Roseibium</taxon>
    </lineage>
</organism>
<gene>
    <name evidence="1" type="ORF">SADFL11_4879</name>
</gene>
<evidence type="ECO:0000313" key="2">
    <source>
        <dbReference type="Proteomes" id="UP000004703"/>
    </source>
</evidence>
<protein>
    <recommendedName>
        <fullName evidence="3">XRE family transcriptional regulator</fullName>
    </recommendedName>
</protein>
<proteinExistence type="predicted"/>
<evidence type="ECO:0008006" key="3">
    <source>
        <dbReference type="Google" id="ProtNLM"/>
    </source>
</evidence>
<accession>A0A5E8H6H5</accession>
<sequence length="90" mass="10257">MDLPEPRDFRQWIKRVLTVLDLTGYRWSREAGVPPNLVSKLLSGEQTDLRLSAACALVRIAQKTARDQGIALPPLERHRLPSDLGRWSRP</sequence>
<comment type="caution">
    <text evidence="1">The sequence shown here is derived from an EMBL/GenBank/DDBJ whole genome shotgun (WGS) entry which is preliminary data.</text>
</comment>
<dbReference type="RefSeq" id="WP_040450719.1">
    <property type="nucleotide sequence ID" value="NZ_CM011002.1"/>
</dbReference>
<dbReference type="AlphaFoldDB" id="A0A5E8H6H5"/>
<evidence type="ECO:0000313" key="1">
    <source>
        <dbReference type="EMBL" id="EEE47590.2"/>
    </source>
</evidence>
<dbReference type="Proteomes" id="UP000004703">
    <property type="component" value="Chromosome"/>
</dbReference>